<dbReference type="EC" id="2.4.1.-" evidence="11"/>
<dbReference type="EMBL" id="GG738845">
    <property type="protein sequence ID" value="EFC50866.1"/>
    <property type="molecule type" value="Genomic_DNA"/>
</dbReference>
<keyword evidence="13" id="KW-1185">Reference proteome</keyword>
<dbReference type="InterPro" id="IPR005599">
    <property type="entry name" value="GPI_mannosylTrfase"/>
</dbReference>
<evidence type="ECO:0000256" key="7">
    <source>
        <dbReference type="ARBA" id="ARBA00022824"/>
    </source>
</evidence>
<keyword evidence="4 11" id="KW-0328">Glycosyltransferase</keyword>
<protein>
    <recommendedName>
        <fullName evidence="11">Mannosyltransferase</fullName>
        <ecNumber evidence="11">2.4.1.-</ecNumber>
    </recommendedName>
</protein>
<evidence type="ECO:0000256" key="10">
    <source>
        <dbReference type="ARBA" id="ARBA00038466"/>
    </source>
</evidence>
<feature type="transmembrane region" description="Helical" evidence="11">
    <location>
        <begin position="131"/>
        <end position="161"/>
    </location>
</feature>
<keyword evidence="8 11" id="KW-1133">Transmembrane helix</keyword>
<dbReference type="GO" id="GO:0000026">
    <property type="term" value="F:alpha-1,2-mannosyltransferase activity"/>
    <property type="evidence" value="ECO:0007669"/>
    <property type="project" value="TreeGrafter"/>
</dbReference>
<gene>
    <name evidence="12" type="ORF">NAEGRDRAFT_61626</name>
</gene>
<evidence type="ECO:0000256" key="8">
    <source>
        <dbReference type="ARBA" id="ARBA00022989"/>
    </source>
</evidence>
<organism evidence="13">
    <name type="scientific">Naegleria gruberi</name>
    <name type="common">Amoeba</name>
    <dbReference type="NCBI Taxonomy" id="5762"/>
    <lineage>
        <taxon>Eukaryota</taxon>
        <taxon>Discoba</taxon>
        <taxon>Heterolobosea</taxon>
        <taxon>Tetramitia</taxon>
        <taxon>Eutetramitia</taxon>
        <taxon>Vahlkampfiidae</taxon>
        <taxon>Naegleria</taxon>
    </lineage>
</organism>
<dbReference type="FunCoup" id="D2UX40">
    <property type="interactions" value="73"/>
</dbReference>
<dbReference type="Proteomes" id="UP000006671">
    <property type="component" value="Unassembled WGS sequence"/>
</dbReference>
<comment type="similarity">
    <text evidence="10">Belongs to the glycosyltransferase 22 family. PIGZ subfamily.</text>
</comment>
<name>D2UX40_NAEGR</name>
<evidence type="ECO:0000256" key="2">
    <source>
        <dbReference type="ARBA" id="ARBA00004687"/>
    </source>
</evidence>
<evidence type="ECO:0000256" key="6">
    <source>
        <dbReference type="ARBA" id="ARBA00022692"/>
    </source>
</evidence>
<dbReference type="PANTHER" id="PTHR22760">
    <property type="entry name" value="GLYCOSYLTRANSFERASE"/>
    <property type="match status" value="1"/>
</dbReference>
<keyword evidence="6 11" id="KW-0812">Transmembrane</keyword>
<evidence type="ECO:0000256" key="9">
    <source>
        <dbReference type="ARBA" id="ARBA00023136"/>
    </source>
</evidence>
<feature type="transmembrane region" description="Helical" evidence="11">
    <location>
        <begin position="389"/>
        <end position="407"/>
    </location>
</feature>
<dbReference type="VEuPathDB" id="AmoebaDB:NAEGRDRAFT_61626"/>
<keyword evidence="3" id="KW-0337">GPI-anchor biosynthesis</keyword>
<evidence type="ECO:0000313" key="13">
    <source>
        <dbReference type="Proteomes" id="UP000006671"/>
    </source>
</evidence>
<keyword evidence="5" id="KW-0808">Transferase</keyword>
<feature type="transmembrane region" description="Helical" evidence="11">
    <location>
        <begin position="276"/>
        <end position="298"/>
    </location>
</feature>
<dbReference type="STRING" id="5762.D2UX40"/>
<evidence type="ECO:0000256" key="5">
    <source>
        <dbReference type="ARBA" id="ARBA00022679"/>
    </source>
</evidence>
<evidence type="ECO:0000313" key="12">
    <source>
        <dbReference type="EMBL" id="EFC50866.1"/>
    </source>
</evidence>
<feature type="transmembrane region" description="Helical" evidence="11">
    <location>
        <begin position="34"/>
        <end position="55"/>
    </location>
</feature>
<dbReference type="RefSeq" id="XP_002683610.1">
    <property type="nucleotide sequence ID" value="XM_002683564.1"/>
</dbReference>
<keyword evidence="9 11" id="KW-0472">Membrane</keyword>
<feature type="transmembrane region" description="Helical" evidence="11">
    <location>
        <begin position="181"/>
        <end position="203"/>
    </location>
</feature>
<reference evidence="12 13" key="1">
    <citation type="journal article" date="2010" name="Cell">
        <title>The genome of Naegleria gruberi illuminates early eukaryotic versatility.</title>
        <authorList>
            <person name="Fritz-Laylin L.K."/>
            <person name="Prochnik S.E."/>
            <person name="Ginger M.L."/>
            <person name="Dacks J.B."/>
            <person name="Carpenter M.L."/>
            <person name="Field M.C."/>
            <person name="Kuo A."/>
            <person name="Paredez A."/>
            <person name="Chapman J."/>
            <person name="Pham J."/>
            <person name="Shu S."/>
            <person name="Neupane R."/>
            <person name="Cipriano M."/>
            <person name="Mancuso J."/>
            <person name="Tu H."/>
            <person name="Salamov A."/>
            <person name="Lindquist E."/>
            <person name="Shapiro H."/>
            <person name="Lucas S."/>
            <person name="Grigoriev I.V."/>
            <person name="Cande W.Z."/>
            <person name="Fulton C."/>
            <person name="Rokhsar D.S."/>
            <person name="Dawson S.C."/>
        </authorList>
    </citation>
    <scope>NUCLEOTIDE SEQUENCE [LARGE SCALE GENOMIC DNA]</scope>
    <source>
        <strain evidence="12 13">NEG-M</strain>
    </source>
</reference>
<comment type="subcellular location">
    <subcellularLocation>
        <location evidence="1 11">Endoplasmic reticulum membrane</location>
        <topology evidence="1 11">Multi-pass membrane protein</topology>
    </subcellularLocation>
</comment>
<dbReference type="GO" id="GO:0005789">
    <property type="term" value="C:endoplasmic reticulum membrane"/>
    <property type="evidence" value="ECO:0007669"/>
    <property type="project" value="UniProtKB-SubCell"/>
</dbReference>
<feature type="transmembrane region" description="Helical" evidence="11">
    <location>
        <begin position="318"/>
        <end position="337"/>
    </location>
</feature>
<dbReference type="eggNOG" id="KOG4123">
    <property type="taxonomic scope" value="Eukaryota"/>
</dbReference>
<dbReference type="OMA" id="FEHITEN"/>
<evidence type="ECO:0000256" key="4">
    <source>
        <dbReference type="ARBA" id="ARBA00022676"/>
    </source>
</evidence>
<evidence type="ECO:0000256" key="11">
    <source>
        <dbReference type="RuleBase" id="RU363075"/>
    </source>
</evidence>
<dbReference type="OrthoDB" id="10066429at2759"/>
<dbReference type="InParanoid" id="D2UX40"/>
<comment type="pathway">
    <text evidence="2">Glycolipid biosynthesis; glycosylphosphatidylinositol-anchor biosynthesis.</text>
</comment>
<sequence length="554" mass="64461">MTGLPIYIIKLLMQYGQEFDTNIRASLLNLSPYFLLYAPKILLFIFSFFTDRIVWNILKSRECRQAHNFENSTKSTLLSKSNFLFLIYSFFFTSLVFHTRTFSNTISSALLALLFMLEIKRRESGRNNYYLIIYGFIFTLGFFSNFIYAFYSVTVILMVITLPLFESPSFSSGLSQLFKNLLVFGFSTLFFFSLMIGLDTLFYSNVLSSNYQNSFRYIFYKLELIDDWNSKSLPSFFNFPIYITPINNIIYNSYVENLALHTLHFRGLHFFVNMPLLFGCTFFVIIFKMIMWIFKLITRNFGTNNWNSNAVPITQVPYIIWLSFFSWLAGIAILSIAPHQEPRFILPSYCPWIIMLGYDFETQSQGKKNDNASANHQNESKWKYQSKTFLSLCILHGILVSLFYLFVHQAGVVKSLISIPQLINKSQSSSSSNTRVIYHNTYSPPGYLLSYYHPNITVLGLEGIDNSTLFNEHLQRELENHDQVVLVGPTYFNEALLNKSSYPSIKLLSEYLHYSTETTRWSEISNHLSPNNRLKEFIDSDLTLQVLLLSKTKN</sequence>
<keyword evidence="7 11" id="KW-0256">Endoplasmic reticulum</keyword>
<dbReference type="PANTHER" id="PTHR22760:SF3">
    <property type="entry name" value="GPI MANNOSYLTRANSFERASE 4"/>
    <property type="match status" value="1"/>
</dbReference>
<feature type="transmembrane region" description="Helical" evidence="11">
    <location>
        <begin position="102"/>
        <end position="119"/>
    </location>
</feature>
<dbReference type="GeneID" id="8864016"/>
<dbReference type="GO" id="GO:0006506">
    <property type="term" value="P:GPI anchor biosynthetic process"/>
    <property type="evidence" value="ECO:0007669"/>
    <property type="project" value="UniProtKB-KW"/>
</dbReference>
<dbReference type="Pfam" id="PF03901">
    <property type="entry name" value="Glyco_transf_22"/>
    <property type="match status" value="1"/>
</dbReference>
<accession>D2UX40</accession>
<dbReference type="KEGG" id="ngr:NAEGRDRAFT_61626"/>
<evidence type="ECO:0000256" key="3">
    <source>
        <dbReference type="ARBA" id="ARBA00022502"/>
    </source>
</evidence>
<evidence type="ECO:0000256" key="1">
    <source>
        <dbReference type="ARBA" id="ARBA00004477"/>
    </source>
</evidence>
<proteinExistence type="inferred from homology"/>
<dbReference type="AlphaFoldDB" id="D2UX40"/>